<dbReference type="CDD" id="cd06225">
    <property type="entry name" value="HAMP"/>
    <property type="match status" value="1"/>
</dbReference>
<keyword evidence="7" id="KW-0812">Transmembrane</keyword>
<feature type="transmembrane region" description="Helical" evidence="7">
    <location>
        <begin position="21"/>
        <end position="41"/>
    </location>
</feature>
<dbReference type="SUPFAM" id="SSF158472">
    <property type="entry name" value="HAMP domain-like"/>
    <property type="match status" value="1"/>
</dbReference>
<keyword evidence="7" id="KW-1133">Transmembrane helix</keyword>
<feature type="transmembrane region" description="Helical" evidence="7">
    <location>
        <begin position="315"/>
        <end position="339"/>
    </location>
</feature>
<dbReference type="InterPro" id="IPR050640">
    <property type="entry name" value="Bact_2-comp_sensor_kinase"/>
</dbReference>
<accession>A0A6C0P5Y9</accession>
<protein>
    <submittedName>
        <fullName evidence="9">Sensor histidine kinase</fullName>
    </submittedName>
</protein>
<sequence>MKRSFRAAVGLFTHMHIRAKLLISYFILIFLPLALMTAFSYKNVSHDYEKQILHSADQSFDQAFMFLSYKVNTLIKASDVIYFNADIQTILTMDKQTFADDYVQQNIDRRKLEYFLNSFQNTEDIYRASLYVPGWLMYAGQNFNFYNMDVFSRTADYQALLASKDKVDWLPPHAITNNNTNLDPVPVISLLRKIRNSEQTTEIIGIIELNILKEVVEGIIQKANITYDGVVYIQNSNGDIVSCSNTQNFQRINPNLALVQNAQAQDDDSQSWNKAKIGNNDFLVRTRAIDDTDWTMVTAIPFTEIFKQSTRIRDLMLLLMLVCGLVSYGLAYVITGATVKRILLLKKKMRLVQEGVLNVEVHAASRDEIGELTASFNHMVKRIRLLVEEQYQNGKEIKNLELKALQAQINPHFLYNTLEMINWKAIDNNVPEIAVISQSLAKFYKLSLNKGKDIVSIQDEINHIRAYVQIQNLRFDNKIKLDVRIDPELYGCDILKLILQPLVENSIIHGILEARDREEGLIVITGRLDMNDIVLTVSDDGVGMPSEQAARLLASGNANEEAQGYGVRNINHRIKLCYGQEYGLAYRSSPGGGTSVDIRIPHRGS</sequence>
<evidence type="ECO:0000313" key="9">
    <source>
        <dbReference type="EMBL" id="QHW33970.1"/>
    </source>
</evidence>
<dbReference type="SMART" id="SM00304">
    <property type="entry name" value="HAMP"/>
    <property type="match status" value="1"/>
</dbReference>
<organism evidence="9 10">
    <name type="scientific">Paenibacillus rhizovicinus</name>
    <dbReference type="NCBI Taxonomy" id="2704463"/>
    <lineage>
        <taxon>Bacteria</taxon>
        <taxon>Bacillati</taxon>
        <taxon>Bacillota</taxon>
        <taxon>Bacilli</taxon>
        <taxon>Bacillales</taxon>
        <taxon>Paenibacillaceae</taxon>
        <taxon>Paenibacillus</taxon>
    </lineage>
</organism>
<dbReference type="Pfam" id="PF02518">
    <property type="entry name" value="HATPase_c"/>
    <property type="match status" value="1"/>
</dbReference>
<dbReference type="SMART" id="SM00387">
    <property type="entry name" value="HATPase_c"/>
    <property type="match status" value="1"/>
</dbReference>
<dbReference type="InterPro" id="IPR036890">
    <property type="entry name" value="HATPase_C_sf"/>
</dbReference>
<feature type="domain" description="HAMP" evidence="8">
    <location>
        <begin position="336"/>
        <end position="388"/>
    </location>
</feature>
<dbReference type="PANTHER" id="PTHR34220:SF7">
    <property type="entry name" value="SENSOR HISTIDINE KINASE YPDA"/>
    <property type="match status" value="1"/>
</dbReference>
<keyword evidence="3" id="KW-0597">Phosphoprotein</keyword>
<evidence type="ECO:0000256" key="3">
    <source>
        <dbReference type="ARBA" id="ARBA00022553"/>
    </source>
</evidence>
<keyword evidence="10" id="KW-1185">Reference proteome</keyword>
<proteinExistence type="predicted"/>
<dbReference type="Pfam" id="PF00672">
    <property type="entry name" value="HAMP"/>
    <property type="match status" value="1"/>
</dbReference>
<dbReference type="Pfam" id="PF06580">
    <property type="entry name" value="His_kinase"/>
    <property type="match status" value="1"/>
</dbReference>
<dbReference type="GO" id="GO:0000155">
    <property type="term" value="F:phosphorelay sensor kinase activity"/>
    <property type="evidence" value="ECO:0007669"/>
    <property type="project" value="InterPro"/>
</dbReference>
<evidence type="ECO:0000256" key="5">
    <source>
        <dbReference type="ARBA" id="ARBA00022777"/>
    </source>
</evidence>
<evidence type="ECO:0000256" key="4">
    <source>
        <dbReference type="ARBA" id="ARBA00022679"/>
    </source>
</evidence>
<keyword evidence="4" id="KW-0808">Transferase</keyword>
<dbReference type="RefSeq" id="WP_162643967.1">
    <property type="nucleotide sequence ID" value="NZ_CP048286.1"/>
</dbReference>
<dbReference type="Gene3D" id="6.10.340.10">
    <property type="match status" value="1"/>
</dbReference>
<dbReference type="InterPro" id="IPR003594">
    <property type="entry name" value="HATPase_dom"/>
</dbReference>
<evidence type="ECO:0000313" key="10">
    <source>
        <dbReference type="Proteomes" id="UP000479114"/>
    </source>
</evidence>
<dbReference type="EMBL" id="CP048286">
    <property type="protein sequence ID" value="QHW33970.1"/>
    <property type="molecule type" value="Genomic_DNA"/>
</dbReference>
<dbReference type="InterPro" id="IPR003660">
    <property type="entry name" value="HAMP_dom"/>
</dbReference>
<dbReference type="AlphaFoldDB" id="A0A6C0P5Y9"/>
<dbReference type="KEGG" id="prz:GZH47_26360"/>
<dbReference type="Gene3D" id="3.30.450.20">
    <property type="entry name" value="PAS domain"/>
    <property type="match status" value="2"/>
</dbReference>
<keyword evidence="5 9" id="KW-0418">Kinase</keyword>
<comment type="subcellular location">
    <subcellularLocation>
        <location evidence="1">Cell membrane</location>
        <topology evidence="1">Multi-pass membrane protein</topology>
    </subcellularLocation>
</comment>
<dbReference type="Gene3D" id="3.30.565.10">
    <property type="entry name" value="Histidine kinase-like ATPase, C-terminal domain"/>
    <property type="match status" value="1"/>
</dbReference>
<name>A0A6C0P5Y9_9BACL</name>
<dbReference type="GO" id="GO:0005886">
    <property type="term" value="C:plasma membrane"/>
    <property type="evidence" value="ECO:0007669"/>
    <property type="project" value="UniProtKB-SubCell"/>
</dbReference>
<evidence type="ECO:0000256" key="1">
    <source>
        <dbReference type="ARBA" id="ARBA00004651"/>
    </source>
</evidence>
<gene>
    <name evidence="9" type="ORF">GZH47_26360</name>
</gene>
<evidence type="ECO:0000259" key="8">
    <source>
        <dbReference type="PROSITE" id="PS50885"/>
    </source>
</evidence>
<dbReference type="Proteomes" id="UP000479114">
    <property type="component" value="Chromosome"/>
</dbReference>
<dbReference type="InterPro" id="IPR010559">
    <property type="entry name" value="Sig_transdc_His_kin_internal"/>
</dbReference>
<dbReference type="SUPFAM" id="SSF55874">
    <property type="entry name" value="ATPase domain of HSP90 chaperone/DNA topoisomerase II/histidine kinase"/>
    <property type="match status" value="1"/>
</dbReference>
<evidence type="ECO:0000256" key="7">
    <source>
        <dbReference type="SAM" id="Phobius"/>
    </source>
</evidence>
<dbReference type="PROSITE" id="PS50885">
    <property type="entry name" value="HAMP"/>
    <property type="match status" value="1"/>
</dbReference>
<evidence type="ECO:0000256" key="2">
    <source>
        <dbReference type="ARBA" id="ARBA00022475"/>
    </source>
</evidence>
<dbReference type="PANTHER" id="PTHR34220">
    <property type="entry name" value="SENSOR HISTIDINE KINASE YPDA"/>
    <property type="match status" value="1"/>
</dbReference>
<evidence type="ECO:0000256" key="6">
    <source>
        <dbReference type="ARBA" id="ARBA00023136"/>
    </source>
</evidence>
<keyword evidence="6 7" id="KW-0472">Membrane</keyword>
<keyword evidence="2" id="KW-1003">Cell membrane</keyword>
<reference evidence="9 10" key="1">
    <citation type="submission" date="2020-02" db="EMBL/GenBank/DDBJ databases">
        <title>Paenibacillus sp. nov., isolated from rhizosphere soil of tomato.</title>
        <authorList>
            <person name="Weon H.-Y."/>
            <person name="Lee S.A."/>
        </authorList>
    </citation>
    <scope>NUCLEOTIDE SEQUENCE [LARGE SCALE GENOMIC DNA]</scope>
    <source>
        <strain evidence="9 10">14171R-81</strain>
    </source>
</reference>